<name>A0A0C2N5D8_THEKT</name>
<dbReference type="Gene3D" id="3.30.420.10">
    <property type="entry name" value="Ribonuclease H-like superfamily/Ribonuclease H"/>
    <property type="match status" value="1"/>
</dbReference>
<proteinExistence type="predicted"/>
<sequence length="156" mass="17591">MDIVDPLSVSNSGNRYIFVTCDYLLKWPEAFPIQGTEAATIAKTKTTPYHPQSDGLVERFNGTLGNMIAKCIENVEQWDEILQLLMMAYKSSVDKSAGMSPYYAIFGHEIRSPAVATLAIHSQNYDIVGKFALTLKQRLAKAHNLIRTMHRRISRK</sequence>
<keyword evidence="3" id="KW-1185">Reference proteome</keyword>
<dbReference type="EMBL" id="JWZT01001726">
    <property type="protein sequence ID" value="KII71530.1"/>
    <property type="molecule type" value="Genomic_DNA"/>
</dbReference>
<evidence type="ECO:0000313" key="2">
    <source>
        <dbReference type="EMBL" id="KII71530.1"/>
    </source>
</evidence>
<dbReference type="PANTHER" id="PTHR47266">
    <property type="entry name" value="ENDONUCLEASE-RELATED"/>
    <property type="match status" value="1"/>
</dbReference>
<dbReference type="OrthoDB" id="10066265at2759"/>
<protein>
    <recommendedName>
        <fullName evidence="1">Integrase catalytic domain-containing protein</fullName>
    </recommendedName>
</protein>
<dbReference type="AlphaFoldDB" id="A0A0C2N5D8"/>
<evidence type="ECO:0000259" key="1">
    <source>
        <dbReference type="PROSITE" id="PS50994"/>
    </source>
</evidence>
<comment type="caution">
    <text evidence="2">The sequence shown here is derived from an EMBL/GenBank/DDBJ whole genome shotgun (WGS) entry which is preliminary data.</text>
</comment>
<organism evidence="2 3">
    <name type="scientific">Thelohanellus kitauei</name>
    <name type="common">Myxosporean</name>
    <dbReference type="NCBI Taxonomy" id="669202"/>
    <lineage>
        <taxon>Eukaryota</taxon>
        <taxon>Metazoa</taxon>
        <taxon>Cnidaria</taxon>
        <taxon>Myxozoa</taxon>
        <taxon>Myxosporea</taxon>
        <taxon>Bivalvulida</taxon>
        <taxon>Platysporina</taxon>
        <taxon>Myxobolidae</taxon>
        <taxon>Thelohanellus</taxon>
    </lineage>
</organism>
<accession>A0A0C2N5D8</accession>
<dbReference type="InterPro" id="IPR036397">
    <property type="entry name" value="RNaseH_sf"/>
</dbReference>
<dbReference type="Proteomes" id="UP000031668">
    <property type="component" value="Unassembled WGS sequence"/>
</dbReference>
<reference evidence="2 3" key="1">
    <citation type="journal article" date="2014" name="Genome Biol. Evol.">
        <title>The genome of the myxosporean Thelohanellus kitauei shows adaptations to nutrient acquisition within its fish host.</title>
        <authorList>
            <person name="Yang Y."/>
            <person name="Xiong J."/>
            <person name="Zhou Z."/>
            <person name="Huo F."/>
            <person name="Miao W."/>
            <person name="Ran C."/>
            <person name="Liu Y."/>
            <person name="Zhang J."/>
            <person name="Feng J."/>
            <person name="Wang M."/>
            <person name="Wang M."/>
            <person name="Wang L."/>
            <person name="Yao B."/>
        </authorList>
    </citation>
    <scope>NUCLEOTIDE SEQUENCE [LARGE SCALE GENOMIC DNA]</scope>
    <source>
        <strain evidence="2">Wuqing</strain>
    </source>
</reference>
<evidence type="ECO:0000313" key="3">
    <source>
        <dbReference type="Proteomes" id="UP000031668"/>
    </source>
</evidence>
<dbReference type="InterPro" id="IPR012337">
    <property type="entry name" value="RNaseH-like_sf"/>
</dbReference>
<dbReference type="InterPro" id="IPR052160">
    <property type="entry name" value="Gypsy_RT_Integrase-like"/>
</dbReference>
<gene>
    <name evidence="2" type="ORF">RF11_02980</name>
</gene>
<feature type="domain" description="Integrase catalytic" evidence="1">
    <location>
        <begin position="1"/>
        <end position="109"/>
    </location>
</feature>
<dbReference type="InterPro" id="IPR001584">
    <property type="entry name" value="Integrase_cat-core"/>
</dbReference>
<dbReference type="GO" id="GO:0003676">
    <property type="term" value="F:nucleic acid binding"/>
    <property type="evidence" value="ECO:0007669"/>
    <property type="project" value="InterPro"/>
</dbReference>
<dbReference type="SUPFAM" id="SSF53098">
    <property type="entry name" value="Ribonuclease H-like"/>
    <property type="match status" value="1"/>
</dbReference>
<dbReference type="PROSITE" id="PS50994">
    <property type="entry name" value="INTEGRASE"/>
    <property type="match status" value="1"/>
</dbReference>
<dbReference type="GO" id="GO:0015074">
    <property type="term" value="P:DNA integration"/>
    <property type="evidence" value="ECO:0007669"/>
    <property type="project" value="InterPro"/>
</dbReference>